<name>A0A8G1R358_9EURO</name>
<protein>
    <submittedName>
        <fullName evidence="1">Uncharacterized protein</fullName>
    </submittedName>
</protein>
<accession>A0A8G1R358</accession>
<organism evidence="1 2">
    <name type="scientific">Aspergillus piperis CBS 112811</name>
    <dbReference type="NCBI Taxonomy" id="1448313"/>
    <lineage>
        <taxon>Eukaryota</taxon>
        <taxon>Fungi</taxon>
        <taxon>Dikarya</taxon>
        <taxon>Ascomycota</taxon>
        <taxon>Pezizomycotina</taxon>
        <taxon>Eurotiomycetes</taxon>
        <taxon>Eurotiomycetidae</taxon>
        <taxon>Eurotiales</taxon>
        <taxon>Aspergillaceae</taxon>
        <taxon>Aspergillus</taxon>
        <taxon>Aspergillus subgen. Circumdati</taxon>
    </lineage>
</organism>
<sequence length="223" mass="25232">MIKTFMESMLQISMAIVRSLWTLRWCGTNYWLSSSLWEKLSLASCSKHTTVSTIIWLIRGRTFADGVWIHQFIITVTVKCRCQTLDSEVGEPLSDGGAGKTSLRSAELPRYPAGRRPWDLRNRGSLGTGGPCNSRNRHWRSLLGTPSAALQLFFTTVGRETLCASPSNQFWHCDRQDCIHIKLFLVPTPYWHEACASADDRPNVAVHRLFYDPICNLSNIISL</sequence>
<gene>
    <name evidence="1" type="ORF">BO85DRAFT_277134</name>
</gene>
<evidence type="ECO:0000313" key="2">
    <source>
        <dbReference type="Proteomes" id="UP000249526"/>
    </source>
</evidence>
<dbReference type="Proteomes" id="UP000249526">
    <property type="component" value="Unassembled WGS sequence"/>
</dbReference>
<dbReference type="AlphaFoldDB" id="A0A8G1R358"/>
<proteinExistence type="predicted"/>
<reference evidence="1 2" key="1">
    <citation type="submission" date="2018-02" db="EMBL/GenBank/DDBJ databases">
        <title>The genomes of Aspergillus section Nigri reveals drivers in fungal speciation.</title>
        <authorList>
            <consortium name="DOE Joint Genome Institute"/>
            <person name="Vesth T.C."/>
            <person name="Nybo J."/>
            <person name="Theobald S."/>
            <person name="Brandl J."/>
            <person name="Frisvad J.C."/>
            <person name="Nielsen K.F."/>
            <person name="Lyhne E.K."/>
            <person name="Kogle M.E."/>
            <person name="Kuo A."/>
            <person name="Riley R."/>
            <person name="Clum A."/>
            <person name="Nolan M."/>
            <person name="Lipzen A."/>
            <person name="Salamov A."/>
            <person name="Henrissat B."/>
            <person name="Wiebenga A."/>
            <person name="De vries R.P."/>
            <person name="Grigoriev I.V."/>
            <person name="Mortensen U.H."/>
            <person name="Andersen M.R."/>
            <person name="Baker S.E."/>
        </authorList>
    </citation>
    <scope>NUCLEOTIDE SEQUENCE [LARGE SCALE GENOMIC DNA]</scope>
    <source>
        <strain evidence="1 2">CBS 112811</strain>
    </source>
</reference>
<keyword evidence="2" id="KW-1185">Reference proteome</keyword>
<dbReference type="RefSeq" id="XP_025516506.1">
    <property type="nucleotide sequence ID" value="XM_025655152.1"/>
</dbReference>
<evidence type="ECO:0000313" key="1">
    <source>
        <dbReference type="EMBL" id="RAH58584.1"/>
    </source>
</evidence>
<dbReference type="EMBL" id="KZ825060">
    <property type="protein sequence ID" value="RAH58584.1"/>
    <property type="molecule type" value="Genomic_DNA"/>
</dbReference>
<dbReference type="GeneID" id="37158554"/>